<dbReference type="InterPro" id="IPR050256">
    <property type="entry name" value="Glycosyltransferase_2"/>
</dbReference>
<feature type="domain" description="Glycosyltransferase 2-like" evidence="1">
    <location>
        <begin position="8"/>
        <end position="124"/>
    </location>
</feature>
<gene>
    <name evidence="2" type="primary">wafJ</name>
</gene>
<dbReference type="CDD" id="cd04179">
    <property type="entry name" value="DPM_DPG-synthase_like"/>
    <property type="match status" value="1"/>
</dbReference>
<dbReference type="PANTHER" id="PTHR48090:SF7">
    <property type="entry name" value="RFBJ PROTEIN"/>
    <property type="match status" value="1"/>
</dbReference>
<evidence type="ECO:0000313" key="2">
    <source>
        <dbReference type="EMBL" id="QEQ70573.1"/>
    </source>
</evidence>
<sequence length="223" mass="25057">MESAQVAIVIPAYNEAKTIKKVISELNDELAGYNFRVIVVNDCSIDETRSEALTAGALVLDLDVNHGYAGAIEKGLNYVSSLAEFKYALTMDADGQHHPRSVRAFIELLESDSTAMIIGKREKAARFGEWLFSRVHSFLLGVKDPLCGLKLYSLNDYRKIGYFDSYDSIGTELMVNLIKNGVKYNQVEIEIRDREDAARFGNGMKVEFRLIKSLIRSIKHIIL</sequence>
<dbReference type="AlphaFoldDB" id="A0A5P1PNJ6"/>
<protein>
    <submittedName>
        <fullName evidence="2">Glycosyltransferase</fullName>
    </submittedName>
</protein>
<dbReference type="RefSeq" id="WP_029803649.1">
    <property type="nucleotide sequence ID" value="NZ_CBCSGT010000005.1"/>
</dbReference>
<organism evidence="2">
    <name type="scientific">Vibrio parahaemolyticus</name>
    <dbReference type="NCBI Taxonomy" id="670"/>
    <lineage>
        <taxon>Bacteria</taxon>
        <taxon>Pseudomonadati</taxon>
        <taxon>Pseudomonadota</taxon>
        <taxon>Gammaproteobacteria</taxon>
        <taxon>Vibrionales</taxon>
        <taxon>Vibrionaceae</taxon>
        <taxon>Vibrio</taxon>
    </lineage>
</organism>
<dbReference type="EMBL" id="MK455076">
    <property type="protein sequence ID" value="QEQ70573.1"/>
    <property type="molecule type" value="Genomic_DNA"/>
</dbReference>
<reference evidence="2" key="1">
    <citation type="journal article" date="2019" name="Int. J. Food Microbiol.">
        <title>Developing a novel molecular serotyping system based on capsular polysaccharide synthesis gene clusters of Vibrio parahaemolyticus.</title>
        <authorList>
            <person name="Pang Y."/>
            <person name="Guo X."/>
            <person name="Tian X."/>
            <person name="Liu F."/>
            <person name="Wang L."/>
            <person name="Wu J."/>
            <person name="Zhang S."/>
            <person name="Li S."/>
            <person name="Liu B."/>
        </authorList>
    </citation>
    <scope>NUCLEOTIDE SEQUENCE</scope>
    <source>
        <strain evidence="2">G2929</strain>
    </source>
</reference>
<dbReference type="Gene3D" id="3.90.550.10">
    <property type="entry name" value="Spore Coat Polysaccharide Biosynthesis Protein SpsA, Chain A"/>
    <property type="match status" value="1"/>
</dbReference>
<dbReference type="InterPro" id="IPR001173">
    <property type="entry name" value="Glyco_trans_2-like"/>
</dbReference>
<dbReference type="GO" id="GO:0016740">
    <property type="term" value="F:transferase activity"/>
    <property type="evidence" value="ECO:0007669"/>
    <property type="project" value="UniProtKB-KW"/>
</dbReference>
<evidence type="ECO:0000259" key="1">
    <source>
        <dbReference type="Pfam" id="PF00535"/>
    </source>
</evidence>
<name>A0A5P1PNJ6_VIBPH</name>
<dbReference type="SUPFAM" id="SSF53448">
    <property type="entry name" value="Nucleotide-diphospho-sugar transferases"/>
    <property type="match status" value="1"/>
</dbReference>
<dbReference type="PANTHER" id="PTHR48090">
    <property type="entry name" value="UNDECAPRENYL-PHOSPHATE 4-DEOXY-4-FORMAMIDO-L-ARABINOSE TRANSFERASE-RELATED"/>
    <property type="match status" value="1"/>
</dbReference>
<keyword evidence="2" id="KW-0808">Transferase</keyword>
<dbReference type="InterPro" id="IPR029044">
    <property type="entry name" value="Nucleotide-diphossugar_trans"/>
</dbReference>
<accession>A0A5P1PNJ6</accession>
<proteinExistence type="predicted"/>
<dbReference type="Pfam" id="PF00535">
    <property type="entry name" value="Glycos_transf_2"/>
    <property type="match status" value="1"/>
</dbReference>